<comment type="similarity">
    <text evidence="2">Belongs to the DtxR/MntR family.</text>
</comment>
<evidence type="ECO:0000256" key="9">
    <source>
        <dbReference type="ARBA" id="ARBA00023159"/>
    </source>
</evidence>
<dbReference type="SMART" id="SM00529">
    <property type="entry name" value="HTH_DTXR"/>
    <property type="match status" value="1"/>
</dbReference>
<accession>A0A2W5N3K6</accession>
<evidence type="ECO:0000256" key="11">
    <source>
        <dbReference type="ARBA" id="ARBA00023211"/>
    </source>
</evidence>
<comment type="subcellular location">
    <subcellularLocation>
        <location evidence="1">Cytoplasm</location>
    </subcellularLocation>
</comment>
<evidence type="ECO:0000256" key="12">
    <source>
        <dbReference type="ARBA" id="ARBA00025185"/>
    </source>
</evidence>
<evidence type="ECO:0000313" key="15">
    <source>
        <dbReference type="EMBL" id="PZQ47674.1"/>
    </source>
</evidence>
<name>A0A2W5N3K6_9BACT</name>
<keyword evidence="11" id="KW-0464">Manganese</keyword>
<dbReference type="InterPro" id="IPR050536">
    <property type="entry name" value="DtxR_MntR_Metal-Reg"/>
</dbReference>
<protein>
    <recommendedName>
        <fullName evidence="4">Transcriptional regulator MntR</fullName>
    </recommendedName>
    <alternativeName>
        <fullName evidence="13">Manganese transport regulator</fullName>
    </alternativeName>
</protein>
<dbReference type="GO" id="GO:0046914">
    <property type="term" value="F:transition metal ion binding"/>
    <property type="evidence" value="ECO:0007669"/>
    <property type="project" value="InterPro"/>
</dbReference>
<dbReference type="SUPFAM" id="SSF46785">
    <property type="entry name" value="Winged helix' DNA-binding domain"/>
    <property type="match status" value="1"/>
</dbReference>
<dbReference type="Pfam" id="PF01325">
    <property type="entry name" value="Fe_dep_repress"/>
    <property type="match status" value="1"/>
</dbReference>
<gene>
    <name evidence="15" type="ORF">DI551_03010</name>
</gene>
<evidence type="ECO:0000256" key="6">
    <source>
        <dbReference type="ARBA" id="ARBA00022491"/>
    </source>
</evidence>
<dbReference type="AlphaFoldDB" id="A0A2W5N3K6"/>
<dbReference type="NCBIfam" id="NF008273">
    <property type="entry name" value="PRK11050.1"/>
    <property type="match status" value="1"/>
</dbReference>
<evidence type="ECO:0000256" key="8">
    <source>
        <dbReference type="ARBA" id="ARBA00023125"/>
    </source>
</evidence>
<comment type="subunit">
    <text evidence="3">Homodimer.</text>
</comment>
<dbReference type="InterPro" id="IPR022687">
    <property type="entry name" value="HTH_DTXR"/>
</dbReference>
<dbReference type="InterPro" id="IPR022689">
    <property type="entry name" value="Iron_dep_repressor"/>
</dbReference>
<evidence type="ECO:0000256" key="2">
    <source>
        <dbReference type="ARBA" id="ARBA00007871"/>
    </source>
</evidence>
<evidence type="ECO:0000259" key="14">
    <source>
        <dbReference type="PROSITE" id="PS50944"/>
    </source>
</evidence>
<evidence type="ECO:0000256" key="10">
    <source>
        <dbReference type="ARBA" id="ARBA00023163"/>
    </source>
</evidence>
<dbReference type="GO" id="GO:0005737">
    <property type="term" value="C:cytoplasm"/>
    <property type="evidence" value="ECO:0007669"/>
    <property type="project" value="UniProtKB-SubCell"/>
</dbReference>
<feature type="domain" description="HTH dtxR-type" evidence="14">
    <location>
        <begin position="27"/>
        <end position="87"/>
    </location>
</feature>
<sequence>MPPIKSDNLRKEIRSKAFEQVRAAHQSETAEDYVEMIADLIEEKGEARVVDLASAFGITHATVNKTIARLNKEGFVVNEKYRSLFLTDKGLKLAQACKERHEIVVNFLKSVGVSARTAELDAEGVEHHISAETLKAFAAHLKKKKA</sequence>
<dbReference type="InterPro" id="IPR001367">
    <property type="entry name" value="Fe_dep_repressor"/>
</dbReference>
<dbReference type="Proteomes" id="UP000249417">
    <property type="component" value="Unassembled WGS sequence"/>
</dbReference>
<evidence type="ECO:0000256" key="7">
    <source>
        <dbReference type="ARBA" id="ARBA00023015"/>
    </source>
</evidence>
<dbReference type="Pfam" id="PF02742">
    <property type="entry name" value="Fe_dep_repr_C"/>
    <property type="match status" value="1"/>
</dbReference>
<dbReference type="InterPro" id="IPR036421">
    <property type="entry name" value="Fe_dep_repressor_sf"/>
</dbReference>
<evidence type="ECO:0000256" key="5">
    <source>
        <dbReference type="ARBA" id="ARBA00022490"/>
    </source>
</evidence>
<proteinExistence type="inferred from homology"/>
<comment type="caution">
    <text evidence="15">The sequence shown here is derived from an EMBL/GenBank/DDBJ whole genome shotgun (WGS) entry which is preliminary data.</text>
</comment>
<dbReference type="EMBL" id="QFQB01000011">
    <property type="protein sequence ID" value="PZQ47674.1"/>
    <property type="molecule type" value="Genomic_DNA"/>
</dbReference>
<evidence type="ECO:0000256" key="3">
    <source>
        <dbReference type="ARBA" id="ARBA00011738"/>
    </source>
</evidence>
<dbReference type="Gene3D" id="1.10.60.10">
    <property type="entry name" value="Iron dependent repressor, metal binding and dimerisation domain"/>
    <property type="match status" value="1"/>
</dbReference>
<comment type="function">
    <text evidence="12">In the presence of manganese, represses expression of mntH and mntS. Up-regulates expression of mntP.</text>
</comment>
<reference evidence="15 16" key="1">
    <citation type="submission" date="2017-08" db="EMBL/GenBank/DDBJ databases">
        <title>Infants hospitalized years apart are colonized by the same room-sourced microbial strains.</title>
        <authorList>
            <person name="Brooks B."/>
            <person name="Olm M.R."/>
            <person name="Firek B.A."/>
            <person name="Baker R."/>
            <person name="Thomas B.C."/>
            <person name="Morowitz M.J."/>
            <person name="Banfield J.F."/>
        </authorList>
    </citation>
    <scope>NUCLEOTIDE SEQUENCE [LARGE SCALE GENOMIC DNA]</scope>
    <source>
        <strain evidence="15">S2_005_002_R2_29</strain>
    </source>
</reference>
<dbReference type="GO" id="GO:0003700">
    <property type="term" value="F:DNA-binding transcription factor activity"/>
    <property type="evidence" value="ECO:0007669"/>
    <property type="project" value="InterPro"/>
</dbReference>
<dbReference type="GO" id="GO:0046983">
    <property type="term" value="F:protein dimerization activity"/>
    <property type="evidence" value="ECO:0007669"/>
    <property type="project" value="InterPro"/>
</dbReference>
<keyword evidence="9" id="KW-0010">Activator</keyword>
<keyword evidence="5" id="KW-0963">Cytoplasm</keyword>
<evidence type="ECO:0000256" key="4">
    <source>
        <dbReference type="ARBA" id="ARBA00022386"/>
    </source>
</evidence>
<evidence type="ECO:0000313" key="16">
    <source>
        <dbReference type="Proteomes" id="UP000249417"/>
    </source>
</evidence>
<dbReference type="InterPro" id="IPR036388">
    <property type="entry name" value="WH-like_DNA-bd_sf"/>
</dbReference>
<dbReference type="PROSITE" id="PS50944">
    <property type="entry name" value="HTH_DTXR"/>
    <property type="match status" value="1"/>
</dbReference>
<evidence type="ECO:0000256" key="1">
    <source>
        <dbReference type="ARBA" id="ARBA00004496"/>
    </source>
</evidence>
<dbReference type="InterPro" id="IPR036390">
    <property type="entry name" value="WH_DNA-bd_sf"/>
</dbReference>
<organism evidence="15 16">
    <name type="scientific">Micavibrio aeruginosavorus</name>
    <dbReference type="NCBI Taxonomy" id="349221"/>
    <lineage>
        <taxon>Bacteria</taxon>
        <taxon>Pseudomonadati</taxon>
        <taxon>Bdellovibrionota</taxon>
        <taxon>Bdellovibrionia</taxon>
        <taxon>Bdellovibrionales</taxon>
        <taxon>Pseudobdellovibrionaceae</taxon>
        <taxon>Micavibrio</taxon>
    </lineage>
</organism>
<keyword evidence="8" id="KW-0238">DNA-binding</keyword>
<dbReference type="SUPFAM" id="SSF47979">
    <property type="entry name" value="Iron-dependent repressor protein, dimerization domain"/>
    <property type="match status" value="1"/>
</dbReference>
<dbReference type="PANTHER" id="PTHR33238:SF11">
    <property type="entry name" value="TRANSCRIPTIONAL REGULATOR MNTR"/>
    <property type="match status" value="1"/>
</dbReference>
<dbReference type="Gene3D" id="1.10.10.10">
    <property type="entry name" value="Winged helix-like DNA-binding domain superfamily/Winged helix DNA-binding domain"/>
    <property type="match status" value="1"/>
</dbReference>
<dbReference type="PANTHER" id="PTHR33238">
    <property type="entry name" value="IRON (METAL) DEPENDENT REPRESSOR, DTXR FAMILY"/>
    <property type="match status" value="1"/>
</dbReference>
<keyword evidence="6" id="KW-0678">Repressor</keyword>
<keyword evidence="10" id="KW-0804">Transcription</keyword>
<dbReference type="GO" id="GO:0003677">
    <property type="term" value="F:DNA binding"/>
    <property type="evidence" value="ECO:0007669"/>
    <property type="project" value="UniProtKB-KW"/>
</dbReference>
<evidence type="ECO:0000256" key="13">
    <source>
        <dbReference type="ARBA" id="ARBA00032593"/>
    </source>
</evidence>
<keyword evidence="7" id="KW-0805">Transcription regulation</keyword>